<accession>A0A9J5ZAM2</accession>
<evidence type="ECO:0000313" key="4">
    <source>
        <dbReference type="Proteomes" id="UP000824120"/>
    </source>
</evidence>
<feature type="non-terminal residue" evidence="3">
    <location>
        <position position="1"/>
    </location>
</feature>
<feature type="coiled-coil region" evidence="1">
    <location>
        <begin position="489"/>
        <end position="741"/>
    </location>
</feature>
<dbReference type="PANTHER" id="PTHR36362:SF3">
    <property type="entry name" value="PROTEIN HOOK HOMOLOG 3-LIKE"/>
    <property type="match status" value="1"/>
</dbReference>
<dbReference type="EMBL" id="JACXVP010000004">
    <property type="protein sequence ID" value="KAG5610035.1"/>
    <property type="molecule type" value="Genomic_DNA"/>
</dbReference>
<feature type="region of interest" description="Disordered" evidence="2">
    <location>
        <begin position="50"/>
        <end position="70"/>
    </location>
</feature>
<dbReference type="AlphaFoldDB" id="A0A9J5ZAM2"/>
<dbReference type="PANTHER" id="PTHR36362">
    <property type="entry name" value="DNA-DIRECTED RNA POLYMERASE SUBUNIT BETA"/>
    <property type="match status" value="1"/>
</dbReference>
<feature type="coiled-coil region" evidence="1">
    <location>
        <begin position="340"/>
        <end position="446"/>
    </location>
</feature>
<dbReference type="Proteomes" id="UP000824120">
    <property type="component" value="Chromosome 4"/>
</dbReference>
<keyword evidence="4" id="KW-1185">Reference proteome</keyword>
<dbReference type="GO" id="GO:0012505">
    <property type="term" value="C:endomembrane system"/>
    <property type="evidence" value="ECO:0007669"/>
    <property type="project" value="TreeGrafter"/>
</dbReference>
<proteinExistence type="predicted"/>
<name>A0A9J5ZAM2_SOLCO</name>
<dbReference type="OrthoDB" id="3176171at2759"/>
<evidence type="ECO:0000256" key="1">
    <source>
        <dbReference type="SAM" id="Coils"/>
    </source>
</evidence>
<comment type="caution">
    <text evidence="3">The sequence shown here is derived from an EMBL/GenBank/DDBJ whole genome shotgun (WGS) entry which is preliminary data.</text>
</comment>
<protein>
    <submittedName>
        <fullName evidence="3">Uncharacterized protein</fullName>
    </submittedName>
</protein>
<evidence type="ECO:0000256" key="2">
    <source>
        <dbReference type="SAM" id="MobiDB-lite"/>
    </source>
</evidence>
<organism evidence="3 4">
    <name type="scientific">Solanum commersonii</name>
    <name type="common">Commerson's wild potato</name>
    <name type="synonym">Commerson's nightshade</name>
    <dbReference type="NCBI Taxonomy" id="4109"/>
    <lineage>
        <taxon>Eukaryota</taxon>
        <taxon>Viridiplantae</taxon>
        <taxon>Streptophyta</taxon>
        <taxon>Embryophyta</taxon>
        <taxon>Tracheophyta</taxon>
        <taxon>Spermatophyta</taxon>
        <taxon>Magnoliopsida</taxon>
        <taxon>eudicotyledons</taxon>
        <taxon>Gunneridae</taxon>
        <taxon>Pentapetalae</taxon>
        <taxon>asterids</taxon>
        <taxon>lamiids</taxon>
        <taxon>Solanales</taxon>
        <taxon>Solanaceae</taxon>
        <taxon>Solanoideae</taxon>
        <taxon>Solaneae</taxon>
        <taxon>Solanum</taxon>
    </lineage>
</organism>
<reference evidence="3 4" key="1">
    <citation type="submission" date="2020-09" db="EMBL/GenBank/DDBJ databases">
        <title>De no assembly of potato wild relative species, Solanum commersonii.</title>
        <authorList>
            <person name="Cho K."/>
        </authorList>
    </citation>
    <scope>NUCLEOTIDE SEQUENCE [LARGE SCALE GENOMIC DNA]</scope>
    <source>
        <strain evidence="3">LZ3.2</strain>
        <tissue evidence="3">Leaf</tissue>
    </source>
</reference>
<sequence>MSTKWENWNSNLEPWLSSTIKEKVSVVKDKGIERDVGPLLPFEELLDADSNLDSGKQEDNSRSNQLEDCTLPDPQALLHVTSRRKGASRKKSSSLEDNDLLELQREYEELLLKYESHKTVSEVKIDYLTRKLFEADIHLVDGSEQDDNSLMLLYGSKTLREAEAIFVIKQLQEKITVLEMERSSSQQNLDSVVEIATEQTISAREKHEELYQELLSVKLEAQGVQEQLASMESAVVLVEDNMKSETELMREVQDLMSEFENSQTLIDSFIPVVEELVLSFSAISNLVPDLKSSALDNSNQIRSVIRNHEKLQSFLRQKINVVQDEKILLDNQSFDLHSQMEELKRAIEDSGNALTEISEKYEAEKSEHLFQIQSLQKELSCLSSSSLGREKENIRKDLEKTKAKLRDTESKLRNVIQEKTKLEGERACAEREIKRLNGQRAILERDINKRDSNIGRRRDSVVDRSSNVLDSKRSKNSSVCVELVVQEEYRKLEVLAFEMETTIASLEEELTISHAENEEANSRAENLACELQALSDELNMSNTELSMLKEEVSCLRLCLEESESRCQRLETSVNILVEEKEDLAMQLTDALLEMEEEKAIWLAREKATVEAINEKAKSYSAEIANVSQKMTEVTNELESCRIQCKLFEESLVISENNALVDKRFSEEKLLEIDQLRLSLRDAEEQCRRSQEGEVNHNSDKAKLRMRLRGAQAKLDAFRVRYQEAMDEIDFMNKKFEAASSKLKNQLASSGLEILSLKKQLASGRELDKSLFTIKPACNASIHQRRKVHLL</sequence>
<keyword evidence="1" id="KW-0175">Coiled coil</keyword>
<gene>
    <name evidence="3" type="ORF">H5410_021316</name>
</gene>
<evidence type="ECO:0000313" key="3">
    <source>
        <dbReference type="EMBL" id="KAG5610035.1"/>
    </source>
</evidence>